<feature type="transmembrane region" description="Helical" evidence="6">
    <location>
        <begin position="30"/>
        <end position="46"/>
    </location>
</feature>
<evidence type="ECO:0000256" key="1">
    <source>
        <dbReference type="ARBA" id="ARBA00004167"/>
    </source>
</evidence>
<dbReference type="EMBL" id="JAJAUY010000150">
    <property type="protein sequence ID" value="MCB5182803.1"/>
    <property type="molecule type" value="Genomic_DNA"/>
</dbReference>
<evidence type="ECO:0000256" key="2">
    <source>
        <dbReference type="ARBA" id="ARBA00009477"/>
    </source>
</evidence>
<dbReference type="Gene3D" id="2.40.50.100">
    <property type="match status" value="1"/>
</dbReference>
<name>A0ABS8BDV6_9ACTN</name>
<dbReference type="InterPro" id="IPR011053">
    <property type="entry name" value="Single_hybrid_motif"/>
</dbReference>
<evidence type="ECO:0000313" key="8">
    <source>
        <dbReference type="Proteomes" id="UP001199054"/>
    </source>
</evidence>
<organism evidence="7 8">
    <name type="scientific">Streptomyces antimicrobicus</name>
    <dbReference type="NCBI Taxonomy" id="2883108"/>
    <lineage>
        <taxon>Bacteria</taxon>
        <taxon>Bacillati</taxon>
        <taxon>Actinomycetota</taxon>
        <taxon>Actinomycetes</taxon>
        <taxon>Kitasatosporales</taxon>
        <taxon>Streptomycetaceae</taxon>
        <taxon>Streptomyces</taxon>
    </lineage>
</organism>
<comment type="similarity">
    <text evidence="2">Belongs to the membrane fusion protein (MFP) (TC 8.A.1) family.</text>
</comment>
<evidence type="ECO:0000256" key="5">
    <source>
        <dbReference type="ARBA" id="ARBA00023136"/>
    </source>
</evidence>
<protein>
    <submittedName>
        <fullName evidence="7">HlyD family efflux transporter periplasmic adaptor subunit</fullName>
    </submittedName>
</protein>
<evidence type="ECO:0000256" key="4">
    <source>
        <dbReference type="ARBA" id="ARBA00022989"/>
    </source>
</evidence>
<gene>
    <name evidence="7" type="ORF">LG632_26000</name>
</gene>
<keyword evidence="3 6" id="KW-0812">Transmembrane</keyword>
<comment type="subcellular location">
    <subcellularLocation>
        <location evidence="1">Membrane</location>
        <topology evidence="1">Single-pass membrane protein</topology>
    </subcellularLocation>
</comment>
<keyword evidence="8" id="KW-1185">Reference proteome</keyword>
<dbReference type="PANTHER" id="PTHR30386">
    <property type="entry name" value="MEMBRANE FUSION SUBUNIT OF EMRAB-TOLC MULTIDRUG EFFLUX PUMP"/>
    <property type="match status" value="1"/>
</dbReference>
<evidence type="ECO:0000256" key="6">
    <source>
        <dbReference type="SAM" id="Phobius"/>
    </source>
</evidence>
<sequence length="268" mass="27726">MQFRHKALAKLQSPEELDLPVRLARPQGRLALAVTVAVIAAAAYWACTGTVSAKLTAPGVLTRAEGSYLLQSPVAGQVTAVLAEPGRLLPPGTPLLRVGTDRGEQLVRLVAAGRVTHLLARTGSVVTPGADVATVERATTADDPLVAVLYVPAAAAATIPVGAQVDVTVPSVPTQRYGVLRGRVKAVGRAPQSQAQIAGFLGDGRLAARLAGQGDPVAVLVDLPRSATTRSGYRWSSTDGPPHPLDSATPVTAAVHLTAQRPLDWLLP</sequence>
<dbReference type="SUPFAM" id="SSF51230">
    <property type="entry name" value="Single hybrid motif"/>
    <property type="match status" value="1"/>
</dbReference>
<reference evidence="7 8" key="1">
    <citation type="submission" date="2021-10" db="EMBL/GenBank/DDBJ databases">
        <title>Streptomyces sp. strain SMC 277, a novel streptomycete isolated from soil.</title>
        <authorList>
            <person name="Chanama M."/>
        </authorList>
    </citation>
    <scope>NUCLEOTIDE SEQUENCE [LARGE SCALE GENOMIC DNA]</scope>
    <source>
        <strain evidence="7 8">SMC 277</strain>
    </source>
</reference>
<keyword evidence="4 6" id="KW-1133">Transmembrane helix</keyword>
<evidence type="ECO:0000256" key="3">
    <source>
        <dbReference type="ARBA" id="ARBA00022692"/>
    </source>
</evidence>
<accession>A0ABS8BDV6</accession>
<dbReference type="InterPro" id="IPR050739">
    <property type="entry name" value="MFP"/>
</dbReference>
<comment type="caution">
    <text evidence="7">The sequence shown here is derived from an EMBL/GenBank/DDBJ whole genome shotgun (WGS) entry which is preliminary data.</text>
</comment>
<proteinExistence type="inferred from homology"/>
<dbReference type="RefSeq" id="WP_226729984.1">
    <property type="nucleotide sequence ID" value="NZ_JAJAUY010000150.1"/>
</dbReference>
<dbReference type="PANTHER" id="PTHR30386:SF26">
    <property type="entry name" value="TRANSPORT PROTEIN COMB"/>
    <property type="match status" value="1"/>
</dbReference>
<evidence type="ECO:0000313" key="7">
    <source>
        <dbReference type="EMBL" id="MCB5182803.1"/>
    </source>
</evidence>
<keyword evidence="5 6" id="KW-0472">Membrane</keyword>
<dbReference type="Proteomes" id="UP001199054">
    <property type="component" value="Unassembled WGS sequence"/>
</dbReference>